<evidence type="ECO:0000259" key="6">
    <source>
        <dbReference type="Pfam" id="PF09334"/>
    </source>
</evidence>
<dbReference type="PANTHER" id="PTHR43326:SF2">
    <property type="entry name" value="METHIONINE--TRNA LIGASE"/>
    <property type="match status" value="1"/>
</dbReference>
<feature type="non-terminal residue" evidence="7">
    <location>
        <position position="46"/>
    </location>
</feature>
<dbReference type="AlphaFoldDB" id="X1N7E5"/>
<comment type="caution">
    <text evidence="7">The sequence shown here is derived from an EMBL/GenBank/DDBJ whole genome shotgun (WGS) entry which is preliminary data.</text>
</comment>
<feature type="domain" description="Methionyl/Leucyl tRNA synthetase" evidence="6">
    <location>
        <begin position="5"/>
        <end position="46"/>
    </location>
</feature>
<evidence type="ECO:0000256" key="4">
    <source>
        <dbReference type="ARBA" id="ARBA00022917"/>
    </source>
</evidence>
<keyword evidence="4" id="KW-0648">Protein biosynthesis</keyword>
<reference evidence="7" key="1">
    <citation type="journal article" date="2014" name="Front. Microbiol.">
        <title>High frequency of phylogenetically diverse reductive dehalogenase-homologous genes in deep subseafloor sedimentary metagenomes.</title>
        <authorList>
            <person name="Kawai M."/>
            <person name="Futagami T."/>
            <person name="Toyoda A."/>
            <person name="Takaki Y."/>
            <person name="Nishi S."/>
            <person name="Hori S."/>
            <person name="Arai W."/>
            <person name="Tsubouchi T."/>
            <person name="Morono Y."/>
            <person name="Uchiyama I."/>
            <person name="Ito T."/>
            <person name="Fujiyama A."/>
            <person name="Inagaki F."/>
            <person name="Takami H."/>
        </authorList>
    </citation>
    <scope>NUCLEOTIDE SEQUENCE</scope>
    <source>
        <strain evidence="7">Expedition CK06-06</strain>
    </source>
</reference>
<proteinExistence type="predicted"/>
<protein>
    <recommendedName>
        <fullName evidence="6">Methionyl/Leucyl tRNA synthetase domain-containing protein</fullName>
    </recommendedName>
</protein>
<evidence type="ECO:0000256" key="3">
    <source>
        <dbReference type="ARBA" id="ARBA00022840"/>
    </source>
</evidence>
<dbReference type="PANTHER" id="PTHR43326">
    <property type="entry name" value="METHIONYL-TRNA SYNTHETASE"/>
    <property type="match status" value="1"/>
</dbReference>
<dbReference type="Pfam" id="PF09334">
    <property type="entry name" value="tRNA-synt_1g"/>
    <property type="match status" value="1"/>
</dbReference>
<sequence>MKKFYIPTSIPYTNAPPHIGFALEAVQADVLARYHRILGEDVFFLT</sequence>
<dbReference type="InterPro" id="IPR014729">
    <property type="entry name" value="Rossmann-like_a/b/a_fold"/>
</dbReference>
<organism evidence="7">
    <name type="scientific">marine sediment metagenome</name>
    <dbReference type="NCBI Taxonomy" id="412755"/>
    <lineage>
        <taxon>unclassified sequences</taxon>
        <taxon>metagenomes</taxon>
        <taxon>ecological metagenomes</taxon>
    </lineage>
</organism>
<keyword evidence="2" id="KW-0547">Nucleotide-binding</keyword>
<name>X1N7E5_9ZZZZ</name>
<evidence type="ECO:0000256" key="1">
    <source>
        <dbReference type="ARBA" id="ARBA00022598"/>
    </source>
</evidence>
<keyword evidence="1" id="KW-0436">Ligase</keyword>
<keyword evidence="5" id="KW-0030">Aminoacyl-tRNA synthetase</keyword>
<dbReference type="InterPro" id="IPR023457">
    <property type="entry name" value="Met-tRNA_synth_2"/>
</dbReference>
<evidence type="ECO:0000256" key="2">
    <source>
        <dbReference type="ARBA" id="ARBA00022741"/>
    </source>
</evidence>
<dbReference type="EMBL" id="BARV01020033">
    <property type="protein sequence ID" value="GAI22790.1"/>
    <property type="molecule type" value="Genomic_DNA"/>
</dbReference>
<accession>X1N7E5</accession>
<dbReference type="InterPro" id="IPR015413">
    <property type="entry name" value="Methionyl/Leucyl_tRNA_Synth"/>
</dbReference>
<dbReference type="GO" id="GO:0004825">
    <property type="term" value="F:methionine-tRNA ligase activity"/>
    <property type="evidence" value="ECO:0007669"/>
    <property type="project" value="InterPro"/>
</dbReference>
<dbReference type="GO" id="GO:0006431">
    <property type="term" value="P:methionyl-tRNA aminoacylation"/>
    <property type="evidence" value="ECO:0007669"/>
    <property type="project" value="TreeGrafter"/>
</dbReference>
<dbReference type="GO" id="GO:0005524">
    <property type="term" value="F:ATP binding"/>
    <property type="evidence" value="ECO:0007669"/>
    <property type="project" value="UniProtKB-KW"/>
</dbReference>
<keyword evidence="3" id="KW-0067">ATP-binding</keyword>
<evidence type="ECO:0000256" key="5">
    <source>
        <dbReference type="ARBA" id="ARBA00023146"/>
    </source>
</evidence>
<dbReference type="SUPFAM" id="SSF52374">
    <property type="entry name" value="Nucleotidylyl transferase"/>
    <property type="match status" value="1"/>
</dbReference>
<dbReference type="Gene3D" id="3.40.50.620">
    <property type="entry name" value="HUPs"/>
    <property type="match status" value="1"/>
</dbReference>
<gene>
    <name evidence="7" type="ORF">S06H3_33548</name>
</gene>
<evidence type="ECO:0000313" key="7">
    <source>
        <dbReference type="EMBL" id="GAI22790.1"/>
    </source>
</evidence>